<evidence type="ECO:0000313" key="8">
    <source>
        <dbReference type="Proteomes" id="UP000306585"/>
    </source>
</evidence>
<dbReference type="Gene3D" id="1.10.287.130">
    <property type="match status" value="1"/>
</dbReference>
<dbReference type="InterPro" id="IPR036097">
    <property type="entry name" value="HisK_dim/P_sf"/>
</dbReference>
<accession>A0A5R9GIB1</accession>
<dbReference type="InterPro" id="IPR035965">
    <property type="entry name" value="PAS-like_dom_sf"/>
</dbReference>
<keyword evidence="8" id="KW-1185">Reference proteome</keyword>
<dbReference type="InterPro" id="IPR011006">
    <property type="entry name" value="CheY-like_superfamily"/>
</dbReference>
<dbReference type="InterPro" id="IPR005467">
    <property type="entry name" value="His_kinase_dom"/>
</dbReference>
<dbReference type="SMART" id="SM00448">
    <property type="entry name" value="REC"/>
    <property type="match status" value="2"/>
</dbReference>
<evidence type="ECO:0000259" key="6">
    <source>
        <dbReference type="PROSITE" id="PS50110"/>
    </source>
</evidence>
<evidence type="ECO:0000259" key="5">
    <source>
        <dbReference type="PROSITE" id="PS50109"/>
    </source>
</evidence>
<dbReference type="SMART" id="SM00387">
    <property type="entry name" value="HATPase_c"/>
    <property type="match status" value="1"/>
</dbReference>
<dbReference type="Pfam" id="PF00072">
    <property type="entry name" value="Response_reg"/>
    <property type="match status" value="2"/>
</dbReference>
<dbReference type="RefSeq" id="WP_138240153.1">
    <property type="nucleotide sequence ID" value="NZ_VBRY01000014.1"/>
</dbReference>
<dbReference type="Proteomes" id="UP000306585">
    <property type="component" value="Unassembled WGS sequence"/>
</dbReference>
<evidence type="ECO:0000256" key="4">
    <source>
        <dbReference type="PROSITE-ProRule" id="PRU00169"/>
    </source>
</evidence>
<organism evidence="7 8">
    <name type="scientific">Mariprofundus erugo</name>
    <dbReference type="NCBI Taxonomy" id="2528639"/>
    <lineage>
        <taxon>Bacteria</taxon>
        <taxon>Pseudomonadati</taxon>
        <taxon>Pseudomonadota</taxon>
        <taxon>Candidatius Mariprofundia</taxon>
        <taxon>Mariprofundales</taxon>
        <taxon>Mariprofundaceae</taxon>
        <taxon>Mariprofundus</taxon>
    </lineage>
</organism>
<dbReference type="Gene3D" id="3.40.50.2300">
    <property type="match status" value="2"/>
</dbReference>
<dbReference type="SUPFAM" id="SSF52172">
    <property type="entry name" value="CheY-like"/>
    <property type="match status" value="2"/>
</dbReference>
<dbReference type="GO" id="GO:0000155">
    <property type="term" value="F:phosphorelay sensor kinase activity"/>
    <property type="evidence" value="ECO:0007669"/>
    <property type="project" value="InterPro"/>
</dbReference>
<comment type="catalytic activity">
    <reaction evidence="1">
        <text>ATP + protein L-histidine = ADP + protein N-phospho-L-histidine.</text>
        <dbReference type="EC" id="2.7.13.3"/>
    </reaction>
</comment>
<evidence type="ECO:0000256" key="3">
    <source>
        <dbReference type="ARBA" id="ARBA00022553"/>
    </source>
</evidence>
<dbReference type="EC" id="2.7.13.3" evidence="2"/>
<dbReference type="InterPro" id="IPR004358">
    <property type="entry name" value="Sig_transdc_His_kin-like_C"/>
</dbReference>
<dbReference type="PANTHER" id="PTHR43065:SF42">
    <property type="entry name" value="TWO-COMPONENT SENSOR PPRA"/>
    <property type="match status" value="1"/>
</dbReference>
<dbReference type="PROSITE" id="PS50110">
    <property type="entry name" value="RESPONSE_REGULATORY"/>
    <property type="match status" value="2"/>
</dbReference>
<dbReference type="InterPro" id="IPR036890">
    <property type="entry name" value="HATPase_C_sf"/>
</dbReference>
<dbReference type="SUPFAM" id="SSF55874">
    <property type="entry name" value="ATPase domain of HSP90 chaperone/DNA topoisomerase II/histidine kinase"/>
    <property type="match status" value="1"/>
</dbReference>
<dbReference type="AlphaFoldDB" id="A0A5R9GIB1"/>
<dbReference type="SUPFAM" id="SSF47384">
    <property type="entry name" value="Homodimeric domain of signal transducing histidine kinase"/>
    <property type="match status" value="1"/>
</dbReference>
<dbReference type="InterPro" id="IPR001789">
    <property type="entry name" value="Sig_transdc_resp-reg_receiver"/>
</dbReference>
<feature type="domain" description="Histidine kinase" evidence="5">
    <location>
        <begin position="274"/>
        <end position="495"/>
    </location>
</feature>
<keyword evidence="3 4" id="KW-0597">Phosphoprotein</keyword>
<dbReference type="EMBL" id="VBRY01000014">
    <property type="protein sequence ID" value="TLS65638.1"/>
    <property type="molecule type" value="Genomic_DNA"/>
</dbReference>
<feature type="domain" description="Response regulatory" evidence="6">
    <location>
        <begin position="515"/>
        <end position="630"/>
    </location>
</feature>
<dbReference type="PROSITE" id="PS50109">
    <property type="entry name" value="HIS_KIN"/>
    <property type="match status" value="1"/>
</dbReference>
<name>A0A5R9GIB1_9PROT</name>
<dbReference type="PANTHER" id="PTHR43065">
    <property type="entry name" value="SENSOR HISTIDINE KINASE"/>
    <property type="match status" value="1"/>
</dbReference>
<sequence length="639" mass="71432">MLQMLVIEDNPGDQRLIREYLYDAGRTEITADFAATLAEGKRLLAERRYRIVVLDLNLPDSGEGDKTLDSILQIANGIPVVVMTGISDEEYGLSLISKGAQDFIVKGQVNGSGFLRALRHAMERARLIDELNHIRADLELSQHISHLGGWELNLETHMISLSKEAALILGLSRQPQLKMPLADFITQFSEQDGARLLDEMQSGITAAQPFKMRLEMRPGHPVNAVQLITFCDQHHDHHTSHIYGTIQDISDFEKLEAQLRQAQKMEAIGTLVGGIAHDFNNKLAAITGHLFLAQKEKQSQKHLQMAQALCFEAAELIKSLLAFSRNDDVEKRVFSINSFLKEAIKNHRVLLPENISLNLDIEERDMLVYGSLVQAQQVLINLLNNARDAVEESESPAISVGLYYFIPDSEFRDFHHTHAHGEWAHLQVSDNGCGITREHLPQIFDPFFTSKGIGKGTGLGLSMVYKVIESMDGIIDVESEPGLGSRFDIYLPLTAREQEAVQEIHETVASTLHQGILLVDDDAPIRNAICTVLNQLGYRMYCAEDGIEAIEKYREFQSCIDLVLMDIVMPRLSGDEAYRRLCDINPAIRVIFMSGYDQKQSMKHLAMEGITLIAKPFSIAQLSQTIAAELGRAEPSSQP</sequence>
<dbReference type="SUPFAM" id="SSF55785">
    <property type="entry name" value="PYP-like sensor domain (PAS domain)"/>
    <property type="match status" value="1"/>
</dbReference>
<reference evidence="7 8" key="1">
    <citation type="journal article" date="2019" name="Appl. Environ. Microbiol.">
        <title>Environmental Evidence and Genomic Insight of Iron-oxidizing Bacteria Preference Towards More Corrosion Resistant Stainless Steel at Higher Salinities.</title>
        <authorList>
            <person name="Garrison C.E."/>
            <person name="Price K.A."/>
            <person name="Field E.K."/>
        </authorList>
    </citation>
    <scope>NUCLEOTIDE SEQUENCE [LARGE SCALE GENOMIC DNA]</scope>
    <source>
        <strain evidence="7 8">P3</strain>
    </source>
</reference>
<comment type="caution">
    <text evidence="7">The sequence shown here is derived from an EMBL/GenBank/DDBJ whole genome shotgun (WGS) entry which is preliminary data.</text>
</comment>
<dbReference type="PRINTS" id="PR00344">
    <property type="entry name" value="BCTRLSENSOR"/>
</dbReference>
<feature type="modified residue" description="4-aspartylphosphate" evidence="4">
    <location>
        <position position="55"/>
    </location>
</feature>
<protein>
    <recommendedName>
        <fullName evidence="2">histidine kinase</fullName>
        <ecNumber evidence="2">2.7.13.3</ecNumber>
    </recommendedName>
</protein>
<dbReference type="CDD" id="cd00156">
    <property type="entry name" value="REC"/>
    <property type="match status" value="2"/>
</dbReference>
<gene>
    <name evidence="7" type="ORF">FEF65_12485</name>
</gene>
<dbReference type="Gene3D" id="3.30.565.10">
    <property type="entry name" value="Histidine kinase-like ATPase, C-terminal domain"/>
    <property type="match status" value="1"/>
</dbReference>
<evidence type="ECO:0000313" key="7">
    <source>
        <dbReference type="EMBL" id="TLS65638.1"/>
    </source>
</evidence>
<dbReference type="Gene3D" id="3.30.450.20">
    <property type="entry name" value="PAS domain"/>
    <property type="match status" value="1"/>
</dbReference>
<dbReference type="SMART" id="SM00388">
    <property type="entry name" value="HisKA"/>
    <property type="match status" value="1"/>
</dbReference>
<proteinExistence type="predicted"/>
<dbReference type="InterPro" id="IPR003661">
    <property type="entry name" value="HisK_dim/P_dom"/>
</dbReference>
<feature type="modified residue" description="4-aspartylphosphate" evidence="4">
    <location>
        <position position="566"/>
    </location>
</feature>
<evidence type="ECO:0000256" key="1">
    <source>
        <dbReference type="ARBA" id="ARBA00000085"/>
    </source>
</evidence>
<evidence type="ECO:0000256" key="2">
    <source>
        <dbReference type="ARBA" id="ARBA00012438"/>
    </source>
</evidence>
<feature type="domain" description="Response regulatory" evidence="6">
    <location>
        <begin position="3"/>
        <end position="121"/>
    </location>
</feature>
<dbReference type="CDD" id="cd00082">
    <property type="entry name" value="HisKA"/>
    <property type="match status" value="1"/>
</dbReference>
<dbReference type="InterPro" id="IPR003594">
    <property type="entry name" value="HATPase_dom"/>
</dbReference>
<dbReference type="Pfam" id="PF02518">
    <property type="entry name" value="HATPase_c"/>
    <property type="match status" value="1"/>
</dbReference>